<evidence type="ECO:0000256" key="2">
    <source>
        <dbReference type="ARBA" id="ARBA00009665"/>
    </source>
</evidence>
<name>A0A438H982_VITVI</name>
<feature type="transmembrane region" description="Helical" evidence="6">
    <location>
        <begin position="263"/>
        <end position="284"/>
    </location>
</feature>
<feature type="transmembrane region" description="Helical" evidence="6">
    <location>
        <begin position="441"/>
        <end position="457"/>
    </location>
</feature>
<evidence type="ECO:0000256" key="4">
    <source>
        <dbReference type="ARBA" id="ARBA00022989"/>
    </source>
</evidence>
<dbReference type="InterPro" id="IPR004331">
    <property type="entry name" value="SPX_dom"/>
</dbReference>
<accession>A0A438H982</accession>
<keyword evidence="3 6" id="KW-0812">Transmembrane</keyword>
<dbReference type="Pfam" id="PF03105">
    <property type="entry name" value="SPX"/>
    <property type="match status" value="1"/>
</dbReference>
<comment type="caution">
    <text evidence="9">The sequence shown here is derived from an EMBL/GenBank/DDBJ whole genome shotgun (WGS) entry which is preliminary data.</text>
</comment>
<dbReference type="AlphaFoldDB" id="A0A438H982"/>
<evidence type="ECO:0000256" key="5">
    <source>
        <dbReference type="ARBA" id="ARBA00023136"/>
    </source>
</evidence>
<feature type="transmembrane region" description="Helical" evidence="6">
    <location>
        <begin position="139"/>
        <end position="162"/>
    </location>
</feature>
<feature type="transmembrane region" description="Helical" evidence="6">
    <location>
        <begin position="224"/>
        <end position="243"/>
    </location>
</feature>
<evidence type="ECO:0000259" key="8">
    <source>
        <dbReference type="PROSITE" id="PS51382"/>
    </source>
</evidence>
<evidence type="ECO:0000256" key="3">
    <source>
        <dbReference type="ARBA" id="ARBA00022692"/>
    </source>
</evidence>
<keyword evidence="5 6" id="KW-0472">Membrane</keyword>
<feature type="transmembrane region" description="Helical" evidence="6">
    <location>
        <begin position="182"/>
        <end position="203"/>
    </location>
</feature>
<dbReference type="PROSITE" id="PS51382">
    <property type="entry name" value="SPX"/>
    <property type="match status" value="1"/>
</dbReference>
<feature type="domain" description="EXS" evidence="7">
    <location>
        <begin position="221"/>
        <end position="498"/>
    </location>
</feature>
<feature type="domain" description="SPX" evidence="8">
    <location>
        <begin position="1"/>
        <end position="112"/>
    </location>
</feature>
<feature type="transmembrane region" description="Helical" evidence="6">
    <location>
        <begin position="413"/>
        <end position="429"/>
    </location>
</feature>
<sequence>MAKSSKGREGKPDIEGFKPASLDILNHVKINIERETPISTLKGILTTSTSDLSFSKEELRKAEELITKAFVEFHKKLRVLKSYCFLNQLAFSKIMKKYDKVTKLVERVEATFIKHFANGNHRKGMDILRPKAKRERHRVTYFLGFFSGCSIALVVAIVVIIHARDIMKNPGRALYMDNIFPLYSLFGFIVLHMLMYSANIYFWRRYRVNYTFIFGFKQGTALGYREVLLLSSALSVLTLGGVLSNLDMEMDERTKSFKALTELVPLGIVIVLLLIIFCPFNIIYRSSRFFFIQCAFHCICAPLYKVTLPDFFLADQLTSQVQAFRSLEFYVCYYVWGTSKQDHTSIGMPNQTAVVLMFLLSDSSSIIAHMTMSQFRHCNHCQYILGHRHRLGSSTLELKNPWLRDKLLVPSKSVYFIAMVLNVILRLAWMQTVMGIRDFPFMHRTALVAVVACLEIIRRGIWNFFRWEVHVELIRLENEHLNMWGSTGHSSQSLCLSTMTTTMPASMHRKPKA</sequence>
<evidence type="ECO:0000259" key="7">
    <source>
        <dbReference type="PROSITE" id="PS51380"/>
    </source>
</evidence>
<dbReference type="EMBL" id="QGNW01000259">
    <property type="protein sequence ID" value="RVW80891.1"/>
    <property type="molecule type" value="Genomic_DNA"/>
</dbReference>
<proteinExistence type="inferred from homology"/>
<dbReference type="Proteomes" id="UP000288805">
    <property type="component" value="Unassembled WGS sequence"/>
</dbReference>
<evidence type="ECO:0000313" key="10">
    <source>
        <dbReference type="Proteomes" id="UP000288805"/>
    </source>
</evidence>
<evidence type="ECO:0000313" key="9">
    <source>
        <dbReference type="EMBL" id="RVW80891.1"/>
    </source>
</evidence>
<dbReference type="PANTHER" id="PTHR10783">
    <property type="entry name" value="XENOTROPIC AND POLYTROPIC RETROVIRUS RECEPTOR 1-RELATED"/>
    <property type="match status" value="1"/>
</dbReference>
<evidence type="ECO:0000256" key="1">
    <source>
        <dbReference type="ARBA" id="ARBA00004141"/>
    </source>
</evidence>
<gene>
    <name evidence="9" type="primary">PHO1-H9_1</name>
    <name evidence="9" type="ORF">CK203_037286</name>
</gene>
<keyword evidence="4 6" id="KW-1133">Transmembrane helix</keyword>
<dbReference type="InterPro" id="IPR004342">
    <property type="entry name" value="EXS_C"/>
</dbReference>
<dbReference type="PANTHER" id="PTHR10783:SF124">
    <property type="entry name" value="PHOSPHATE TRANSPORTER PHO1 HOMOLOG 9"/>
    <property type="match status" value="1"/>
</dbReference>
<protein>
    <submittedName>
        <fullName evidence="9">Phosphate transporter PHO1-like 9</fullName>
    </submittedName>
</protein>
<evidence type="ECO:0000256" key="6">
    <source>
        <dbReference type="SAM" id="Phobius"/>
    </source>
</evidence>
<organism evidence="9 10">
    <name type="scientific">Vitis vinifera</name>
    <name type="common">Grape</name>
    <dbReference type="NCBI Taxonomy" id="29760"/>
    <lineage>
        <taxon>Eukaryota</taxon>
        <taxon>Viridiplantae</taxon>
        <taxon>Streptophyta</taxon>
        <taxon>Embryophyta</taxon>
        <taxon>Tracheophyta</taxon>
        <taxon>Spermatophyta</taxon>
        <taxon>Magnoliopsida</taxon>
        <taxon>eudicotyledons</taxon>
        <taxon>Gunneridae</taxon>
        <taxon>Pentapetalae</taxon>
        <taxon>rosids</taxon>
        <taxon>Vitales</taxon>
        <taxon>Vitaceae</taxon>
        <taxon>Viteae</taxon>
        <taxon>Vitis</taxon>
    </lineage>
</organism>
<dbReference type="Pfam" id="PF03124">
    <property type="entry name" value="EXS"/>
    <property type="match status" value="2"/>
</dbReference>
<comment type="similarity">
    <text evidence="2">Belongs to the SYG1 (TC 2.A.94) family.</text>
</comment>
<reference evidence="9 10" key="1">
    <citation type="journal article" date="2018" name="PLoS Genet.">
        <title>Population sequencing reveals clonal diversity and ancestral inbreeding in the grapevine cultivar Chardonnay.</title>
        <authorList>
            <person name="Roach M.J."/>
            <person name="Johnson D.L."/>
            <person name="Bohlmann J."/>
            <person name="van Vuuren H.J."/>
            <person name="Jones S.J."/>
            <person name="Pretorius I.S."/>
            <person name="Schmidt S.A."/>
            <person name="Borneman A.R."/>
        </authorList>
    </citation>
    <scope>NUCLEOTIDE SEQUENCE [LARGE SCALE GENOMIC DNA]</scope>
    <source>
        <strain evidence="10">cv. Chardonnay</strain>
        <tissue evidence="9">Leaf</tissue>
    </source>
</reference>
<comment type="subcellular location">
    <subcellularLocation>
        <location evidence="1">Membrane</location>
        <topology evidence="1">Multi-pass membrane protein</topology>
    </subcellularLocation>
</comment>
<dbReference type="GO" id="GO:0016020">
    <property type="term" value="C:membrane"/>
    <property type="evidence" value="ECO:0007669"/>
    <property type="project" value="UniProtKB-SubCell"/>
</dbReference>
<dbReference type="PROSITE" id="PS51380">
    <property type="entry name" value="EXS"/>
    <property type="match status" value="1"/>
</dbReference>